<dbReference type="PANTHER" id="PTHR37833:SF1">
    <property type="entry name" value="SIGNAL PEPTIDE PROTEIN"/>
    <property type="match status" value="1"/>
</dbReference>
<dbReference type="Pfam" id="PF07610">
    <property type="entry name" value="DUF1573"/>
    <property type="match status" value="1"/>
</dbReference>
<dbReference type="InterPro" id="IPR013783">
    <property type="entry name" value="Ig-like_fold"/>
</dbReference>
<evidence type="ECO:0000313" key="1">
    <source>
        <dbReference type="EMBL" id="WOF14750.1"/>
    </source>
</evidence>
<proteinExistence type="predicted"/>
<dbReference type="InterPro" id="IPR011467">
    <property type="entry name" value="DUF1573"/>
</dbReference>
<evidence type="ECO:0000313" key="2">
    <source>
        <dbReference type="Proteomes" id="UP001302374"/>
    </source>
</evidence>
<name>A0ABZ0G1X2_9BACT</name>
<reference evidence="1 2" key="1">
    <citation type="submission" date="2019-09" db="EMBL/GenBank/DDBJ databases">
        <title>Butyricimonas paravirosa DSM 105722 (=214-4 = JCM 18677 = CCUG 65563).</title>
        <authorList>
            <person name="Le Roy T."/>
            <person name="Cani P.D."/>
        </authorList>
    </citation>
    <scope>NUCLEOTIDE SEQUENCE [LARGE SCALE GENOMIC DNA]</scope>
    <source>
        <strain evidence="1 2">DSM 105722</strain>
    </source>
</reference>
<keyword evidence="2" id="KW-1185">Reference proteome</keyword>
<protein>
    <submittedName>
        <fullName evidence="1">DUF1573 domain-containing protein</fullName>
    </submittedName>
</protein>
<dbReference type="PANTHER" id="PTHR37833">
    <property type="entry name" value="LIPOPROTEIN-RELATED"/>
    <property type="match status" value="1"/>
</dbReference>
<dbReference type="PROSITE" id="PS51257">
    <property type="entry name" value="PROKAR_LIPOPROTEIN"/>
    <property type="match status" value="1"/>
</dbReference>
<dbReference type="Proteomes" id="UP001302374">
    <property type="component" value="Chromosome"/>
</dbReference>
<organism evidence="1 2">
    <name type="scientific">Butyricimonas paravirosa</name>
    <dbReference type="NCBI Taxonomy" id="1472417"/>
    <lineage>
        <taxon>Bacteria</taxon>
        <taxon>Pseudomonadati</taxon>
        <taxon>Bacteroidota</taxon>
        <taxon>Bacteroidia</taxon>
        <taxon>Bacteroidales</taxon>
        <taxon>Odoribacteraceae</taxon>
        <taxon>Butyricimonas</taxon>
    </lineage>
</organism>
<gene>
    <name evidence="1" type="ORF">F1644_21945</name>
</gene>
<dbReference type="Gene3D" id="2.60.40.10">
    <property type="entry name" value="Immunoglobulins"/>
    <property type="match status" value="1"/>
</dbReference>
<accession>A0ABZ0G1X2</accession>
<dbReference type="EMBL" id="CP043839">
    <property type="protein sequence ID" value="WOF14750.1"/>
    <property type="molecule type" value="Genomic_DNA"/>
</dbReference>
<sequence>MIYDMRMKIYGLIIIALLMGACSSDKPSKKCIYPAGDLFFSKEKASWSEVYIDKEYADTVLVYNPTKAGIRLEGFNHFPEITCRKIGHSEQDWNLGGYTVEPGTCDTLIVTLRLKNESMLGNYYNVMRFMINGEVDYDYGFMIDVPVREDFAHWSEEEKAQAPHFMVDSTERDFGTLREGEEAKMIFKIQNVGERNLIIRKIETTCGCTAVLPSQRVLLPGKEMDLNVIFHSAGRNGKQRKVITLFCNDPRQPTIQLIVKGEVKV</sequence>